<reference evidence="1 2" key="1">
    <citation type="journal article" date="2018" name="Sci. Adv.">
        <title>Multi-heme cytochromes provide a pathway for survival in energy-limited environments.</title>
        <authorList>
            <person name="Deng X."/>
            <person name="Dohmae N."/>
            <person name="Nealson K.H."/>
            <person name="Hashimoto K."/>
            <person name="Okamoto A."/>
        </authorList>
    </citation>
    <scope>NUCLEOTIDE SEQUENCE [LARGE SCALE GENOMIC DNA]</scope>
    <source>
        <strain evidence="1 2">IS5</strain>
    </source>
</reference>
<accession>A0A2Z6AWE3</accession>
<protein>
    <recommendedName>
        <fullName evidence="3">Glycosyltransferase</fullName>
    </recommendedName>
</protein>
<evidence type="ECO:0008006" key="3">
    <source>
        <dbReference type="Google" id="ProtNLM"/>
    </source>
</evidence>
<sequence>MEIMPDNSLAIVILHYGKPELTAKLERQLKADVQNSKGLNIPVLVLDNAAPQLYPDSWQRLDENLYWAGAFEWAMRRLSEEGFKRVWFLNNDLYFVSRPPLVGSVVGRLARMEIALGRVGIYAPSVTSNPYHPQMEQRSQAQFRQVNLVDGIAPLVHVDAWREAGGLAFGMNPFGYGVDLDFSARVAKAGWVLAVDHQVCVRHIYHSTARTVDGFMDTAARAEAEFLAQRFGPDWRETLRRLKNDFTDYETFR</sequence>
<organism evidence="1 2">
    <name type="scientific">Desulfovibrio ferrophilus</name>
    <dbReference type="NCBI Taxonomy" id="241368"/>
    <lineage>
        <taxon>Bacteria</taxon>
        <taxon>Pseudomonadati</taxon>
        <taxon>Thermodesulfobacteriota</taxon>
        <taxon>Desulfovibrionia</taxon>
        <taxon>Desulfovibrionales</taxon>
        <taxon>Desulfovibrionaceae</taxon>
        <taxon>Desulfovibrio</taxon>
    </lineage>
</organism>
<dbReference type="SUPFAM" id="SSF53448">
    <property type="entry name" value="Nucleotide-diphospho-sugar transferases"/>
    <property type="match status" value="1"/>
</dbReference>
<dbReference type="KEGG" id="dfl:DFE_0789"/>
<gene>
    <name evidence="1" type="ORF">DFE_0789</name>
</gene>
<dbReference type="EMBL" id="AP017378">
    <property type="protein sequence ID" value="BBD07515.1"/>
    <property type="molecule type" value="Genomic_DNA"/>
</dbReference>
<evidence type="ECO:0000313" key="1">
    <source>
        <dbReference type="EMBL" id="BBD07515.1"/>
    </source>
</evidence>
<name>A0A2Z6AWE3_9BACT</name>
<dbReference type="Gene3D" id="3.90.550.10">
    <property type="entry name" value="Spore Coat Polysaccharide Biosynthesis Protein SpsA, Chain A"/>
    <property type="match status" value="1"/>
</dbReference>
<proteinExistence type="predicted"/>
<dbReference type="AlphaFoldDB" id="A0A2Z6AWE3"/>
<evidence type="ECO:0000313" key="2">
    <source>
        <dbReference type="Proteomes" id="UP000269883"/>
    </source>
</evidence>
<dbReference type="InterPro" id="IPR029044">
    <property type="entry name" value="Nucleotide-diphossugar_trans"/>
</dbReference>
<dbReference type="Proteomes" id="UP000269883">
    <property type="component" value="Chromosome"/>
</dbReference>
<keyword evidence="2" id="KW-1185">Reference proteome</keyword>